<dbReference type="InParanoid" id="F2UNF5"/>
<dbReference type="PIRSF" id="PIRSF028998">
    <property type="entry name" value="GINS_Psf2_subgr"/>
    <property type="match status" value="1"/>
</dbReference>
<dbReference type="InterPro" id="IPR021151">
    <property type="entry name" value="GINS_A"/>
</dbReference>
<dbReference type="FunFam" id="1.20.58.1020:FF:000001">
    <property type="entry name" value="DNA replication complex GINS protein PSF2"/>
    <property type="match status" value="1"/>
</dbReference>
<dbReference type="Gene3D" id="1.20.58.1020">
    <property type="match status" value="1"/>
</dbReference>
<dbReference type="PANTHER" id="PTHR12772:SF0">
    <property type="entry name" value="DNA REPLICATION COMPLEX GINS PROTEIN PSF2"/>
    <property type="match status" value="1"/>
</dbReference>
<dbReference type="EMBL" id="GL832984">
    <property type="protein sequence ID" value="EGD79160.1"/>
    <property type="molecule type" value="Genomic_DNA"/>
</dbReference>
<dbReference type="OrthoDB" id="1938138at2759"/>
<evidence type="ECO:0000256" key="5">
    <source>
        <dbReference type="PIRNR" id="PIRNR028998"/>
    </source>
</evidence>
<accession>F2UNF5</accession>
<evidence type="ECO:0000259" key="7">
    <source>
        <dbReference type="Pfam" id="PF25005"/>
    </source>
</evidence>
<comment type="similarity">
    <text evidence="2 5">Belongs to the GINS2/PSF2 family.</text>
</comment>
<dbReference type="GO" id="GO:0000727">
    <property type="term" value="P:double-strand break repair via break-induced replication"/>
    <property type="evidence" value="ECO:0007669"/>
    <property type="project" value="TreeGrafter"/>
</dbReference>
<proteinExistence type="inferred from homology"/>
<dbReference type="Pfam" id="PF25005">
    <property type="entry name" value="PSF2_N"/>
    <property type="match status" value="1"/>
</dbReference>
<feature type="domain" description="GINS subunit" evidence="6">
    <location>
        <begin position="72"/>
        <end position="175"/>
    </location>
</feature>
<organism evidence="9">
    <name type="scientific">Salpingoeca rosetta (strain ATCC 50818 / BSB-021)</name>
    <dbReference type="NCBI Taxonomy" id="946362"/>
    <lineage>
        <taxon>Eukaryota</taxon>
        <taxon>Choanoflagellata</taxon>
        <taxon>Craspedida</taxon>
        <taxon>Salpingoecidae</taxon>
        <taxon>Salpingoeca</taxon>
    </lineage>
</organism>
<evidence type="ECO:0000313" key="9">
    <source>
        <dbReference type="Proteomes" id="UP000007799"/>
    </source>
</evidence>
<dbReference type="Proteomes" id="UP000007799">
    <property type="component" value="Unassembled WGS sequence"/>
</dbReference>
<dbReference type="KEGG" id="sre:PTSG_09891"/>
<dbReference type="Gene3D" id="3.40.5.50">
    <property type="match status" value="1"/>
</dbReference>
<dbReference type="GO" id="GO:0000811">
    <property type="term" value="C:GINS complex"/>
    <property type="evidence" value="ECO:0007669"/>
    <property type="project" value="TreeGrafter"/>
</dbReference>
<evidence type="ECO:0000256" key="3">
    <source>
        <dbReference type="ARBA" id="ARBA00022705"/>
    </source>
</evidence>
<dbReference type="OMA" id="DSLNCMY"/>
<keyword evidence="3 5" id="KW-0235">DNA replication</keyword>
<dbReference type="InterPro" id="IPR056784">
    <property type="entry name" value="PSF2_N"/>
</dbReference>
<dbReference type="FunFam" id="3.40.5.50:FF:000001">
    <property type="entry name" value="DNA replication complex GINS protein PSF2"/>
    <property type="match status" value="1"/>
</dbReference>
<dbReference type="FunCoup" id="F2UNF5">
    <property type="interactions" value="982"/>
</dbReference>
<comment type="subcellular location">
    <subcellularLocation>
        <location evidence="1 5">Nucleus</location>
    </subcellularLocation>
</comment>
<dbReference type="AlphaFoldDB" id="F2UNF5"/>
<gene>
    <name evidence="8" type="ORF">PTSG_09891</name>
</gene>
<dbReference type="InterPro" id="IPR036224">
    <property type="entry name" value="GINS_bundle-like_dom_sf"/>
</dbReference>
<evidence type="ECO:0000256" key="4">
    <source>
        <dbReference type="ARBA" id="ARBA00023242"/>
    </source>
</evidence>
<keyword evidence="9" id="KW-1185">Reference proteome</keyword>
<dbReference type="CDD" id="cd21694">
    <property type="entry name" value="GINS_B_Psf2"/>
    <property type="match status" value="1"/>
</dbReference>
<comment type="subunit">
    <text evidence="5">Component of the GINS complex.</text>
</comment>
<name>F2UNF5_SALR5</name>
<dbReference type="InterPro" id="IPR007257">
    <property type="entry name" value="GINS_Psf2"/>
</dbReference>
<evidence type="ECO:0000256" key="1">
    <source>
        <dbReference type="ARBA" id="ARBA00004123"/>
    </source>
</evidence>
<dbReference type="GeneID" id="16069789"/>
<dbReference type="Pfam" id="PF05916">
    <property type="entry name" value="Sld5"/>
    <property type="match status" value="1"/>
</dbReference>
<reference evidence="8" key="1">
    <citation type="submission" date="2009-08" db="EMBL/GenBank/DDBJ databases">
        <title>Annotation of Salpingoeca rosetta.</title>
        <authorList>
            <consortium name="The Broad Institute Genome Sequencing Platform"/>
            <person name="Russ C."/>
            <person name="Cuomo C."/>
            <person name="Burger G."/>
            <person name="Gray M.W."/>
            <person name="Holland P.W.H."/>
            <person name="King N."/>
            <person name="Lang F.B.F."/>
            <person name="Roger A.J."/>
            <person name="Ruiz-Trillo I."/>
            <person name="Young S.K."/>
            <person name="Zeng Q."/>
            <person name="Gargeya S."/>
            <person name="Alvarado L."/>
            <person name="Berlin A."/>
            <person name="Chapman S.B."/>
            <person name="Chen Z."/>
            <person name="Freedman E."/>
            <person name="Gellesch M."/>
            <person name="Goldberg J."/>
            <person name="Griggs A."/>
            <person name="Gujja S."/>
            <person name="Heilman E."/>
            <person name="Heiman D."/>
            <person name="Howarth C."/>
            <person name="Mehta T."/>
            <person name="Neiman D."/>
            <person name="Pearson M."/>
            <person name="Roberts A."/>
            <person name="Saif S."/>
            <person name="Shea T."/>
            <person name="Shenoy N."/>
            <person name="Sisk P."/>
            <person name="Stolte C."/>
            <person name="Sykes S."/>
            <person name="White J."/>
            <person name="Yandava C."/>
            <person name="Haas B."/>
            <person name="Nusbaum C."/>
            <person name="Birren B."/>
        </authorList>
    </citation>
    <scope>NUCLEOTIDE SEQUENCE [LARGE SCALE GENOMIC DNA]</scope>
    <source>
        <strain evidence="8">ATCC 50818</strain>
    </source>
</reference>
<feature type="domain" description="DNA replication complex GINS protein PSF2 N-terminal" evidence="7">
    <location>
        <begin position="10"/>
        <end position="67"/>
    </location>
</feature>
<evidence type="ECO:0000259" key="6">
    <source>
        <dbReference type="Pfam" id="PF05916"/>
    </source>
</evidence>
<evidence type="ECO:0000313" key="8">
    <source>
        <dbReference type="EMBL" id="EGD79160.1"/>
    </source>
</evidence>
<dbReference type="SUPFAM" id="SSF160059">
    <property type="entry name" value="PriA/YqbF domain"/>
    <property type="match status" value="1"/>
</dbReference>
<keyword evidence="4 5" id="KW-0539">Nucleus</keyword>
<dbReference type="STRING" id="946362.F2UNF5"/>
<evidence type="ECO:0000256" key="2">
    <source>
        <dbReference type="ARBA" id="ARBA00010565"/>
    </source>
</evidence>
<protein>
    <recommendedName>
        <fullName evidence="5">DNA replication complex GINS protein PSF2</fullName>
    </recommendedName>
</protein>
<dbReference type="eggNOG" id="KOG4071">
    <property type="taxonomic scope" value="Eukaryota"/>
</dbReference>
<dbReference type="CDD" id="cd11712">
    <property type="entry name" value="GINS_A_psf2"/>
    <property type="match status" value="1"/>
</dbReference>
<dbReference type="PANTHER" id="PTHR12772">
    <property type="entry name" value="DNA REPLICATION COMPLEX GINS PROTEIN PSF2"/>
    <property type="match status" value="1"/>
</dbReference>
<dbReference type="SUPFAM" id="SSF158573">
    <property type="entry name" value="GINS helical bundle-like"/>
    <property type="match status" value="1"/>
</dbReference>
<sequence>MEDPLGKLMPSEVEFIAEDAPITITPNFQAGVFLFLKERVGPFKPQRPMEVPMWLAVSLRRRDKCVIHVPEWLSVDALTTKLEEEKMQQKQFVHMPAHFQEISSILFDVASQDVPNSEECRQLIQAIVDVRTAKIRQGGLDDMKDSLAIQLNNVTQMEITSIRQFACHAMDAFNRLSSV</sequence>
<dbReference type="RefSeq" id="XP_004989245.1">
    <property type="nucleotide sequence ID" value="XM_004989188.1"/>
</dbReference>
<dbReference type="GO" id="GO:0006260">
    <property type="term" value="P:DNA replication"/>
    <property type="evidence" value="ECO:0007669"/>
    <property type="project" value="UniProtKB-KW"/>
</dbReference>